<name>Q4RPL9_TETNG</name>
<sequence>MRSWELVGESCVVLLGFLTLVVSLGNLSTRGLQVRWTPLENNLKVLREHGVSILVEPKTP</sequence>
<keyword evidence="1" id="KW-0472">Membrane</keyword>
<keyword evidence="1" id="KW-0812">Transmembrane</keyword>
<keyword evidence="1" id="KW-1133">Transmembrane helix</keyword>
<organism evidence="2">
    <name type="scientific">Tetraodon nigroviridis</name>
    <name type="common">Spotted green pufferfish</name>
    <name type="synonym">Chelonodon nigroviridis</name>
    <dbReference type="NCBI Taxonomy" id="99883"/>
    <lineage>
        <taxon>Eukaryota</taxon>
        <taxon>Metazoa</taxon>
        <taxon>Chordata</taxon>
        <taxon>Craniata</taxon>
        <taxon>Vertebrata</taxon>
        <taxon>Euteleostomi</taxon>
        <taxon>Actinopterygii</taxon>
        <taxon>Neopterygii</taxon>
        <taxon>Teleostei</taxon>
        <taxon>Neoteleostei</taxon>
        <taxon>Acanthomorphata</taxon>
        <taxon>Eupercaria</taxon>
        <taxon>Tetraodontiformes</taxon>
        <taxon>Tetradontoidea</taxon>
        <taxon>Tetraodontidae</taxon>
        <taxon>Tetraodon</taxon>
    </lineage>
</organism>
<proteinExistence type="predicted"/>
<reference evidence="2" key="1">
    <citation type="journal article" date="2004" name="Nature">
        <title>Genome duplication in the teleost fish Tetraodon nigroviridis reveals the early vertebrate proto-karyotype.</title>
        <authorList>
            <person name="Jaillon O."/>
            <person name="Aury J.-M."/>
            <person name="Brunet F."/>
            <person name="Petit J.-L."/>
            <person name="Stange-Thomann N."/>
            <person name="Mauceli E."/>
            <person name="Bouneau L."/>
            <person name="Fischer C."/>
            <person name="Ozouf-Costaz C."/>
            <person name="Bernot A."/>
            <person name="Nicaud S."/>
            <person name="Jaffe D."/>
            <person name="Fisher S."/>
            <person name="Lutfalla G."/>
            <person name="Dossat C."/>
            <person name="Segurens B."/>
            <person name="Dasilva C."/>
            <person name="Salanoubat M."/>
            <person name="Levy M."/>
            <person name="Boudet N."/>
            <person name="Castellano S."/>
            <person name="Anthouard V."/>
            <person name="Jubin C."/>
            <person name="Castelli V."/>
            <person name="Katinka M."/>
            <person name="Vacherie B."/>
            <person name="Biemont C."/>
            <person name="Skalli Z."/>
            <person name="Cattolico L."/>
            <person name="Poulain J."/>
            <person name="De Berardinis V."/>
            <person name="Cruaud C."/>
            <person name="Duprat S."/>
            <person name="Brottier P."/>
            <person name="Coutanceau J.-P."/>
            <person name="Gouzy J."/>
            <person name="Parra G."/>
            <person name="Lardier G."/>
            <person name="Chapple C."/>
            <person name="McKernan K.J."/>
            <person name="McEwan P."/>
            <person name="Bosak S."/>
            <person name="Kellis M."/>
            <person name="Volff J.-N."/>
            <person name="Guigo R."/>
            <person name="Zody M.C."/>
            <person name="Mesirov J."/>
            <person name="Lindblad-Toh K."/>
            <person name="Birren B."/>
            <person name="Nusbaum C."/>
            <person name="Kahn D."/>
            <person name="Robinson-Rechavi M."/>
            <person name="Laudet V."/>
            <person name="Schachter V."/>
            <person name="Quetier F."/>
            <person name="Saurin W."/>
            <person name="Scarpelli C."/>
            <person name="Wincker P."/>
            <person name="Lander E.S."/>
            <person name="Weissenbach J."/>
            <person name="Roest Crollius H."/>
        </authorList>
    </citation>
    <scope>NUCLEOTIDE SEQUENCE [LARGE SCALE GENOMIC DNA]</scope>
</reference>
<protein>
    <submittedName>
        <fullName evidence="2">(spotted green pufferfish) hypothetical protein</fullName>
    </submittedName>
</protein>
<evidence type="ECO:0000256" key="1">
    <source>
        <dbReference type="SAM" id="Phobius"/>
    </source>
</evidence>
<dbReference type="AlphaFoldDB" id="Q4RPL9"/>
<evidence type="ECO:0000313" key="2">
    <source>
        <dbReference type="EMBL" id="CAG09663.1"/>
    </source>
</evidence>
<reference evidence="2" key="2">
    <citation type="submission" date="2004-02" db="EMBL/GenBank/DDBJ databases">
        <authorList>
            <consortium name="Genoscope"/>
            <consortium name="Whitehead Institute Centre for Genome Research"/>
        </authorList>
    </citation>
    <scope>NUCLEOTIDE SEQUENCE</scope>
</reference>
<dbReference type="EMBL" id="CAAE01015007">
    <property type="protein sequence ID" value="CAG09663.1"/>
    <property type="molecule type" value="Genomic_DNA"/>
</dbReference>
<accession>Q4RPL9</accession>
<feature type="transmembrane region" description="Helical" evidence="1">
    <location>
        <begin position="6"/>
        <end position="27"/>
    </location>
</feature>
<dbReference type="KEGG" id="tng:GSTEN00031025G001"/>
<gene>
    <name evidence="2" type="ORF">GSTENG00031025001</name>
</gene>
<comment type="caution">
    <text evidence="2">The sequence shown here is derived from an EMBL/GenBank/DDBJ whole genome shotgun (WGS) entry which is preliminary data.</text>
</comment>